<dbReference type="AlphaFoldDB" id="A0A023G0T2"/>
<organism evidence="1">
    <name type="scientific">Amblyomma triste</name>
    <name type="common">Neotropical tick</name>
    <dbReference type="NCBI Taxonomy" id="251400"/>
    <lineage>
        <taxon>Eukaryota</taxon>
        <taxon>Metazoa</taxon>
        <taxon>Ecdysozoa</taxon>
        <taxon>Arthropoda</taxon>
        <taxon>Chelicerata</taxon>
        <taxon>Arachnida</taxon>
        <taxon>Acari</taxon>
        <taxon>Parasitiformes</taxon>
        <taxon>Ixodida</taxon>
        <taxon>Ixodoidea</taxon>
        <taxon>Ixodidae</taxon>
        <taxon>Amblyomminae</taxon>
        <taxon>Amblyomma</taxon>
    </lineage>
</organism>
<feature type="non-terminal residue" evidence="1">
    <location>
        <position position="1"/>
    </location>
</feature>
<protein>
    <submittedName>
        <fullName evidence="1">Putative secreted protein</fullName>
    </submittedName>
</protein>
<name>A0A023G0T2_AMBTT</name>
<sequence>IVQPFIGLLIGLGTGRGAKTGRFPLVGGRPVPGGGLRGSAGGAGGGTLGFVGGSERFRWALEVMLEGAFFVSVFAPALDPVVCVWVDGDECLEAPEVLLEGASGVSGFVPVFAVAPFCGDEVSPFIF</sequence>
<dbReference type="EMBL" id="GBBM01007632">
    <property type="protein sequence ID" value="JAC27786.1"/>
    <property type="molecule type" value="mRNA"/>
</dbReference>
<reference evidence="1" key="1">
    <citation type="submission" date="2014-03" db="EMBL/GenBank/DDBJ databases">
        <title>The sialotranscriptome of Amblyomma triste, Amblyomma parvum and Amblyomma cajennense ticks, uncovered by 454-based RNA-seq.</title>
        <authorList>
            <person name="Garcia G.R."/>
            <person name="Gardinassi L.G."/>
            <person name="Ribeiro J.M."/>
            <person name="Anatriello E."/>
            <person name="Ferreira B.R."/>
            <person name="Moreira H.N."/>
            <person name="Mafra C."/>
            <person name="Olegario M.M."/>
            <person name="Szabo P.J."/>
            <person name="Miranda-Santos I.K."/>
            <person name="Maruyama S.R."/>
        </authorList>
    </citation>
    <scope>NUCLEOTIDE SEQUENCE</scope>
    <source>
        <strain evidence="1">Mato Grasso do Sul</strain>
        <tissue evidence="1">Salivary glands</tissue>
    </source>
</reference>
<proteinExistence type="evidence at transcript level"/>
<evidence type="ECO:0000313" key="1">
    <source>
        <dbReference type="EMBL" id="JAC27786.1"/>
    </source>
</evidence>
<accession>A0A023G0T2</accession>